<dbReference type="InterPro" id="IPR026387">
    <property type="entry name" value="OMP_w_GlyGly"/>
</dbReference>
<keyword evidence="3" id="KW-1185">Reference proteome</keyword>
<evidence type="ECO:0000313" key="2">
    <source>
        <dbReference type="EMBL" id="RUO30135.1"/>
    </source>
</evidence>
<evidence type="ECO:0000313" key="3">
    <source>
        <dbReference type="Proteomes" id="UP000288405"/>
    </source>
</evidence>
<keyword evidence="1" id="KW-0732">Signal</keyword>
<evidence type="ECO:0008006" key="4">
    <source>
        <dbReference type="Google" id="ProtNLM"/>
    </source>
</evidence>
<name>A0A432WCC5_9GAMM</name>
<evidence type="ECO:0000256" key="1">
    <source>
        <dbReference type="SAM" id="SignalP"/>
    </source>
</evidence>
<dbReference type="EMBL" id="PIPM01000010">
    <property type="protein sequence ID" value="RUO30135.1"/>
    <property type="molecule type" value="Genomic_DNA"/>
</dbReference>
<dbReference type="AlphaFoldDB" id="A0A432WCC5"/>
<feature type="signal peptide" evidence="1">
    <location>
        <begin position="1"/>
        <end position="28"/>
    </location>
</feature>
<organism evidence="2 3">
    <name type="scientific">Aliidiomarina sanyensis</name>
    <dbReference type="NCBI Taxonomy" id="1249555"/>
    <lineage>
        <taxon>Bacteria</taxon>
        <taxon>Pseudomonadati</taxon>
        <taxon>Pseudomonadota</taxon>
        <taxon>Gammaproteobacteria</taxon>
        <taxon>Alteromonadales</taxon>
        <taxon>Idiomarinaceae</taxon>
        <taxon>Aliidiomarina</taxon>
    </lineage>
</organism>
<dbReference type="Proteomes" id="UP000288405">
    <property type="component" value="Unassembled WGS sequence"/>
</dbReference>
<accession>A0A432WCC5</accession>
<protein>
    <recommendedName>
        <fullName evidence="4">TIGR04219 family outer membrane beta-barrel protein</fullName>
    </recommendedName>
</protein>
<dbReference type="NCBIfam" id="TIGR04219">
    <property type="entry name" value="OMP_w_GlyGly"/>
    <property type="match status" value="1"/>
</dbReference>
<proteinExistence type="predicted"/>
<reference evidence="2 3" key="1">
    <citation type="journal article" date="2011" name="Front. Microbiol.">
        <title>Genomic signatures of strain selection and enhancement in Bacillus atrophaeus var. globigii, a historical biowarfare simulant.</title>
        <authorList>
            <person name="Gibbons H.S."/>
            <person name="Broomall S.M."/>
            <person name="McNew L.A."/>
            <person name="Daligault H."/>
            <person name="Chapman C."/>
            <person name="Bruce D."/>
            <person name="Karavis M."/>
            <person name="Krepps M."/>
            <person name="McGregor P.A."/>
            <person name="Hong C."/>
            <person name="Park K.H."/>
            <person name="Akmal A."/>
            <person name="Feldman A."/>
            <person name="Lin J.S."/>
            <person name="Chang W.E."/>
            <person name="Higgs B.W."/>
            <person name="Demirev P."/>
            <person name="Lindquist J."/>
            <person name="Liem A."/>
            <person name="Fochler E."/>
            <person name="Read T.D."/>
            <person name="Tapia R."/>
            <person name="Johnson S."/>
            <person name="Bishop-Lilly K.A."/>
            <person name="Detter C."/>
            <person name="Han C."/>
            <person name="Sozhamannan S."/>
            <person name="Rosenzweig C.N."/>
            <person name="Skowronski E.W."/>
        </authorList>
    </citation>
    <scope>NUCLEOTIDE SEQUENCE [LARGE SCALE GENOMIC DNA]</scope>
    <source>
        <strain evidence="2 3">GYP-17</strain>
    </source>
</reference>
<sequence>MTKRCSLMRLTLPAALVLASTVVFPAHADLFSIEAEAQYWNPDGSGSDSLTDMGEEMFPANWDRNGQLRLSASFQHFIPLIPNVRLETQELEFTGSSSGFDGRLDLGHDTFTLFYAPLDNDLTRLHFGVSLKRVRGYLERDIVDGPTTRDDIDADIPMVYLLLETSLPFTGLSVQGSGHFFSFDDNEVQDIEAAIRYRFLDNRMFEGYISAGYRSLNFKIDEGQRLQADYDFRGPFVAVNLRF</sequence>
<feature type="chain" id="PRO_5019358017" description="TIGR04219 family outer membrane beta-barrel protein" evidence="1">
    <location>
        <begin position="29"/>
        <end position="243"/>
    </location>
</feature>
<comment type="caution">
    <text evidence="2">The sequence shown here is derived from an EMBL/GenBank/DDBJ whole genome shotgun (WGS) entry which is preliminary data.</text>
</comment>
<gene>
    <name evidence="2" type="ORF">CWE11_09240</name>
</gene>